<feature type="transmembrane region" description="Helical" evidence="6">
    <location>
        <begin position="106"/>
        <end position="124"/>
    </location>
</feature>
<feature type="transmembrane region" description="Helical" evidence="6">
    <location>
        <begin position="136"/>
        <end position="160"/>
    </location>
</feature>
<dbReference type="PANTHER" id="PTHR23504:SF15">
    <property type="entry name" value="MAJOR FACILITATOR SUPERFAMILY (MFS) PROFILE DOMAIN-CONTAINING PROTEIN"/>
    <property type="match status" value="1"/>
</dbReference>
<evidence type="ECO:0000256" key="6">
    <source>
        <dbReference type="SAM" id="Phobius"/>
    </source>
</evidence>
<gene>
    <name evidence="8" type="ORF">DL346_14155</name>
</gene>
<feature type="transmembrane region" description="Helical" evidence="6">
    <location>
        <begin position="247"/>
        <end position="266"/>
    </location>
</feature>
<dbReference type="SUPFAM" id="SSF103473">
    <property type="entry name" value="MFS general substrate transporter"/>
    <property type="match status" value="1"/>
</dbReference>
<organism evidence="8 9">
    <name type="scientific">Paenibacillus montanisoli</name>
    <dbReference type="NCBI Taxonomy" id="2081970"/>
    <lineage>
        <taxon>Bacteria</taxon>
        <taxon>Bacillati</taxon>
        <taxon>Bacillota</taxon>
        <taxon>Bacilli</taxon>
        <taxon>Bacillales</taxon>
        <taxon>Paenibacillaceae</taxon>
        <taxon>Paenibacillus</taxon>
    </lineage>
</organism>
<dbReference type="RefSeq" id="WP_112882739.1">
    <property type="nucleotide sequence ID" value="NZ_QLUW01000002.1"/>
</dbReference>
<feature type="transmembrane region" description="Helical" evidence="6">
    <location>
        <begin position="76"/>
        <end position="94"/>
    </location>
</feature>
<accession>A0A328U1K3</accession>
<dbReference type="Pfam" id="PF07690">
    <property type="entry name" value="MFS_1"/>
    <property type="match status" value="1"/>
</dbReference>
<dbReference type="InterPro" id="IPR020846">
    <property type="entry name" value="MFS_dom"/>
</dbReference>
<dbReference type="InterPro" id="IPR001958">
    <property type="entry name" value="Tet-R_TetA/multi-R_MdtG-like"/>
</dbReference>
<dbReference type="PRINTS" id="PR01035">
    <property type="entry name" value="TCRTETA"/>
</dbReference>
<sequence>MTNYKDKRLGIVMIMLITTFIGFGIIIPVLPELIKKADAGAVEFHTGMMLSIYSAVSFLLSPLWGALSDRIGRRPVILTGVLGFAASFLLFGIADGSLPIMYASRLLGGLFSGAVTSVMVAYVADVTPPEQRTRGMGLVGMSIGLGFTIGPGFGGLLSLVSQNTPFFAAAALSLVTFLIAVTKLPESLTPEMRQETGGVKPSRWSAFTGSVKYLYILALIVSLSLAGLEATLQLFGMRRFDVTPLQVGVMFLVCGLVGALIQGGVVRRRIRKGQEPMYITVGLIISAAGFLLLVTAHSLLSATIYLAIFGIGNALIRPCVTSLITQKTSVGQGVASGLSSSMDSLGRIVGPLFGAFLFTVDLTLPYVAGGLLSLAALTLLLRFRLLDSAAVERSESVSQR</sequence>
<comment type="caution">
    <text evidence="8">The sequence shown here is derived from an EMBL/GenBank/DDBJ whole genome shotgun (WGS) entry which is preliminary data.</text>
</comment>
<feature type="transmembrane region" description="Helical" evidence="6">
    <location>
        <begin position="278"/>
        <end position="296"/>
    </location>
</feature>
<feature type="transmembrane region" description="Helical" evidence="6">
    <location>
        <begin position="213"/>
        <end position="235"/>
    </location>
</feature>
<evidence type="ECO:0000256" key="3">
    <source>
        <dbReference type="ARBA" id="ARBA00022692"/>
    </source>
</evidence>
<protein>
    <submittedName>
        <fullName evidence="8">MFS transporter</fullName>
    </submittedName>
</protein>
<feature type="transmembrane region" description="Helical" evidence="6">
    <location>
        <begin position="50"/>
        <end position="67"/>
    </location>
</feature>
<comment type="subcellular location">
    <subcellularLocation>
        <location evidence="1">Cell membrane</location>
        <topology evidence="1">Multi-pass membrane protein</topology>
    </subcellularLocation>
</comment>
<evidence type="ECO:0000313" key="8">
    <source>
        <dbReference type="EMBL" id="RAP76520.1"/>
    </source>
</evidence>
<keyword evidence="2" id="KW-0813">Transport</keyword>
<dbReference type="OrthoDB" id="9793283at2"/>
<name>A0A328U1K3_9BACL</name>
<dbReference type="Proteomes" id="UP000249260">
    <property type="component" value="Unassembled WGS sequence"/>
</dbReference>
<dbReference type="PANTHER" id="PTHR23504">
    <property type="entry name" value="MAJOR FACILITATOR SUPERFAMILY DOMAIN-CONTAINING PROTEIN 10"/>
    <property type="match status" value="1"/>
</dbReference>
<dbReference type="InterPro" id="IPR011701">
    <property type="entry name" value="MFS"/>
</dbReference>
<dbReference type="PROSITE" id="PS50850">
    <property type="entry name" value="MFS"/>
    <property type="match status" value="1"/>
</dbReference>
<dbReference type="EMBL" id="QLUW01000002">
    <property type="protein sequence ID" value="RAP76520.1"/>
    <property type="molecule type" value="Genomic_DNA"/>
</dbReference>
<evidence type="ECO:0000256" key="4">
    <source>
        <dbReference type="ARBA" id="ARBA00022989"/>
    </source>
</evidence>
<dbReference type="Gene3D" id="1.20.1250.20">
    <property type="entry name" value="MFS general substrate transporter like domains"/>
    <property type="match status" value="1"/>
</dbReference>
<keyword evidence="3 6" id="KW-0812">Transmembrane</keyword>
<dbReference type="InterPro" id="IPR036259">
    <property type="entry name" value="MFS_trans_sf"/>
</dbReference>
<dbReference type="GO" id="GO:0005886">
    <property type="term" value="C:plasma membrane"/>
    <property type="evidence" value="ECO:0007669"/>
    <property type="project" value="UniProtKB-SubCell"/>
</dbReference>
<evidence type="ECO:0000256" key="2">
    <source>
        <dbReference type="ARBA" id="ARBA00022448"/>
    </source>
</evidence>
<feature type="transmembrane region" description="Helical" evidence="6">
    <location>
        <begin position="9"/>
        <end position="30"/>
    </location>
</feature>
<feature type="transmembrane region" description="Helical" evidence="6">
    <location>
        <begin position="166"/>
        <end position="184"/>
    </location>
</feature>
<feature type="domain" description="Major facilitator superfamily (MFS) profile" evidence="7">
    <location>
        <begin position="8"/>
        <end position="387"/>
    </location>
</feature>
<keyword evidence="5 6" id="KW-0472">Membrane</keyword>
<dbReference type="AlphaFoldDB" id="A0A328U1K3"/>
<keyword evidence="9" id="KW-1185">Reference proteome</keyword>
<evidence type="ECO:0000313" key="9">
    <source>
        <dbReference type="Proteomes" id="UP000249260"/>
    </source>
</evidence>
<dbReference type="GO" id="GO:0022857">
    <property type="term" value="F:transmembrane transporter activity"/>
    <property type="evidence" value="ECO:0007669"/>
    <property type="project" value="InterPro"/>
</dbReference>
<proteinExistence type="predicted"/>
<evidence type="ECO:0000256" key="5">
    <source>
        <dbReference type="ARBA" id="ARBA00023136"/>
    </source>
</evidence>
<evidence type="ECO:0000256" key="1">
    <source>
        <dbReference type="ARBA" id="ARBA00004651"/>
    </source>
</evidence>
<reference evidence="8 9" key="1">
    <citation type="submission" date="2018-06" db="EMBL/GenBank/DDBJ databases">
        <title>Paenibacillus montanisoli sp. nov., isolated from mountain area soil.</title>
        <authorList>
            <person name="Wu M."/>
        </authorList>
    </citation>
    <scope>NUCLEOTIDE SEQUENCE [LARGE SCALE GENOMIC DNA]</scope>
    <source>
        <strain evidence="8 9">RA17</strain>
    </source>
</reference>
<keyword evidence="4 6" id="KW-1133">Transmembrane helix</keyword>
<evidence type="ECO:0000259" key="7">
    <source>
        <dbReference type="PROSITE" id="PS50850"/>
    </source>
</evidence>